<dbReference type="GO" id="GO:0005524">
    <property type="term" value="F:ATP binding"/>
    <property type="evidence" value="ECO:0007669"/>
    <property type="project" value="UniProtKB-UniRule"/>
</dbReference>
<dbReference type="Gene3D" id="3.40.50.11030">
    <property type="entry name" value="Threonylcarbamoyl-AMP synthase, C-terminal domain"/>
    <property type="match status" value="1"/>
</dbReference>
<protein>
    <recommendedName>
        <fullName evidence="4 13">Threonylcarbamoyl-AMP synthase</fullName>
        <shortName evidence="13">TC-AMP synthase</shortName>
        <ecNumber evidence="3 13">2.7.7.87</ecNumber>
    </recommendedName>
    <alternativeName>
        <fullName evidence="11 13">L-threonylcarbamoyladenylate synthase</fullName>
    </alternativeName>
</protein>
<evidence type="ECO:0000256" key="7">
    <source>
        <dbReference type="ARBA" id="ARBA00022694"/>
    </source>
</evidence>
<dbReference type="Gene3D" id="3.90.870.10">
    <property type="entry name" value="DHBP synthase"/>
    <property type="match status" value="1"/>
</dbReference>
<keyword evidence="6 13" id="KW-0808">Transferase</keyword>
<dbReference type="InterPro" id="IPR017945">
    <property type="entry name" value="DHBP_synth_RibB-like_a/b_dom"/>
</dbReference>
<dbReference type="GO" id="GO:0061710">
    <property type="term" value="F:L-threonylcarbamoyladenylate synthase"/>
    <property type="evidence" value="ECO:0007669"/>
    <property type="project" value="UniProtKB-EC"/>
</dbReference>
<dbReference type="RefSeq" id="WP_089201506.1">
    <property type="nucleotide sequence ID" value="NZ_NHRJ02000017.1"/>
</dbReference>
<dbReference type="PANTHER" id="PTHR17490:SF16">
    <property type="entry name" value="THREONYLCARBAMOYL-AMP SYNTHASE"/>
    <property type="match status" value="1"/>
</dbReference>
<accession>A0A2W1NK16</accession>
<feature type="binding site" evidence="14">
    <location>
        <position position="154"/>
    </location>
    <ligand>
        <name>ATP</name>
        <dbReference type="ChEBI" id="CHEBI:30616"/>
    </ligand>
</feature>
<evidence type="ECO:0000256" key="12">
    <source>
        <dbReference type="ARBA" id="ARBA00048366"/>
    </source>
</evidence>
<comment type="catalytic activity">
    <reaction evidence="12 13">
        <text>L-threonine + hydrogencarbonate + ATP = L-threonylcarbamoyladenylate + diphosphate + H2O</text>
        <dbReference type="Rhea" id="RHEA:36407"/>
        <dbReference type="ChEBI" id="CHEBI:15377"/>
        <dbReference type="ChEBI" id="CHEBI:17544"/>
        <dbReference type="ChEBI" id="CHEBI:30616"/>
        <dbReference type="ChEBI" id="CHEBI:33019"/>
        <dbReference type="ChEBI" id="CHEBI:57926"/>
        <dbReference type="ChEBI" id="CHEBI:73682"/>
        <dbReference type="EC" id="2.7.7.87"/>
    </reaction>
</comment>
<dbReference type="InterPro" id="IPR010923">
    <property type="entry name" value="T(6)A37_SUA5"/>
</dbReference>
<keyword evidence="9 13" id="KW-0547">Nucleotide-binding</keyword>
<dbReference type="GO" id="GO:0008033">
    <property type="term" value="P:tRNA processing"/>
    <property type="evidence" value="ECO:0007669"/>
    <property type="project" value="UniProtKB-KW"/>
</dbReference>
<evidence type="ECO:0000256" key="5">
    <source>
        <dbReference type="ARBA" id="ARBA00022490"/>
    </source>
</evidence>
<evidence type="ECO:0000256" key="10">
    <source>
        <dbReference type="ARBA" id="ARBA00022840"/>
    </source>
</evidence>
<evidence type="ECO:0000256" key="2">
    <source>
        <dbReference type="ARBA" id="ARBA00007663"/>
    </source>
</evidence>
<dbReference type="EMBL" id="NHRJ02000017">
    <property type="protein sequence ID" value="PZE19413.1"/>
    <property type="molecule type" value="Genomic_DNA"/>
</dbReference>
<feature type="binding site" evidence="14">
    <location>
        <position position="69"/>
    </location>
    <ligand>
        <name>L-threonine</name>
        <dbReference type="ChEBI" id="CHEBI:57926"/>
    </ligand>
</feature>
<evidence type="ECO:0000256" key="9">
    <source>
        <dbReference type="ARBA" id="ARBA00022741"/>
    </source>
</evidence>
<evidence type="ECO:0000256" key="14">
    <source>
        <dbReference type="PIRSR" id="PIRSR004930-1"/>
    </source>
</evidence>
<keyword evidence="17" id="KW-1185">Reference proteome</keyword>
<dbReference type="OrthoDB" id="9814580at2"/>
<feature type="binding site" evidence="14">
    <location>
        <position position="184"/>
    </location>
    <ligand>
        <name>L-threonine</name>
        <dbReference type="ChEBI" id="CHEBI:57926"/>
    </ligand>
</feature>
<keyword evidence="10 13" id="KW-0067">ATP-binding</keyword>
<feature type="binding site" evidence="14">
    <location>
        <position position="124"/>
    </location>
    <ligand>
        <name>L-threonine</name>
        <dbReference type="ChEBI" id="CHEBI:57926"/>
    </ligand>
</feature>
<evidence type="ECO:0000256" key="3">
    <source>
        <dbReference type="ARBA" id="ARBA00012584"/>
    </source>
</evidence>
<dbReference type="AlphaFoldDB" id="A0A2W1NK16"/>
<dbReference type="Pfam" id="PF01300">
    <property type="entry name" value="Sua5_yciO_yrdC"/>
    <property type="match status" value="1"/>
</dbReference>
<feature type="binding site" evidence="14">
    <location>
        <position position="146"/>
    </location>
    <ligand>
        <name>ATP</name>
        <dbReference type="ChEBI" id="CHEBI:30616"/>
    </ligand>
</feature>
<feature type="binding site" evidence="14">
    <location>
        <position position="144"/>
    </location>
    <ligand>
        <name>ATP</name>
        <dbReference type="ChEBI" id="CHEBI:30616"/>
    </ligand>
</feature>
<comment type="similarity">
    <text evidence="2 13">Belongs to the SUA5 family.</text>
</comment>
<comment type="function">
    <text evidence="13">Required for the formation of a threonylcarbamoyl group on adenosine at position 37 (t(6)A37) in tRNAs that read codons beginning with adenine.</text>
</comment>
<name>A0A2W1NK16_PAEXE</name>
<evidence type="ECO:0000256" key="1">
    <source>
        <dbReference type="ARBA" id="ARBA00004496"/>
    </source>
</evidence>
<dbReference type="SUPFAM" id="SSF55821">
    <property type="entry name" value="YrdC/RibB"/>
    <property type="match status" value="1"/>
</dbReference>
<evidence type="ECO:0000313" key="17">
    <source>
        <dbReference type="Proteomes" id="UP000214746"/>
    </source>
</evidence>
<dbReference type="PROSITE" id="PS51163">
    <property type="entry name" value="YRDC"/>
    <property type="match status" value="1"/>
</dbReference>
<feature type="binding site" evidence="14">
    <location>
        <position position="64"/>
    </location>
    <ligand>
        <name>ATP</name>
        <dbReference type="ChEBI" id="CHEBI:30616"/>
    </ligand>
</feature>
<dbReference type="Proteomes" id="UP000214746">
    <property type="component" value="Unassembled WGS sequence"/>
</dbReference>
<feature type="binding site" evidence="14">
    <location>
        <position position="120"/>
    </location>
    <ligand>
        <name>ATP</name>
        <dbReference type="ChEBI" id="CHEBI:30616"/>
    </ligand>
</feature>
<evidence type="ECO:0000256" key="8">
    <source>
        <dbReference type="ARBA" id="ARBA00022695"/>
    </source>
</evidence>
<dbReference type="PANTHER" id="PTHR17490">
    <property type="entry name" value="SUA5"/>
    <property type="match status" value="1"/>
</dbReference>
<feature type="binding site" evidence="14">
    <location>
        <position position="206"/>
    </location>
    <ligand>
        <name>ATP</name>
        <dbReference type="ChEBI" id="CHEBI:30616"/>
    </ligand>
</feature>
<gene>
    <name evidence="16" type="ORF">CBW46_018795</name>
</gene>
<dbReference type="EC" id="2.7.7.87" evidence="3 13"/>
<feature type="binding site" evidence="14">
    <location>
        <position position="37"/>
    </location>
    <ligand>
        <name>L-threonine</name>
        <dbReference type="ChEBI" id="CHEBI:57926"/>
    </ligand>
</feature>
<feature type="binding site" evidence="14">
    <location>
        <position position="247"/>
    </location>
    <ligand>
        <name>ATP</name>
        <dbReference type="ChEBI" id="CHEBI:30616"/>
    </ligand>
</feature>
<keyword evidence="7 13" id="KW-0819">tRNA processing</keyword>
<evidence type="ECO:0000256" key="6">
    <source>
        <dbReference type="ARBA" id="ARBA00022679"/>
    </source>
</evidence>
<feature type="binding site" evidence="14">
    <location>
        <position position="60"/>
    </location>
    <ligand>
        <name>ATP</name>
        <dbReference type="ChEBI" id="CHEBI:30616"/>
    </ligand>
</feature>
<dbReference type="NCBIfam" id="TIGR00057">
    <property type="entry name" value="L-threonylcarbamoyladenylate synthase"/>
    <property type="match status" value="1"/>
</dbReference>
<keyword evidence="5 13" id="KW-0963">Cytoplasm</keyword>
<evidence type="ECO:0000256" key="4">
    <source>
        <dbReference type="ARBA" id="ARBA00015492"/>
    </source>
</evidence>
<dbReference type="InterPro" id="IPR005145">
    <property type="entry name" value="Sua5_C"/>
</dbReference>
<dbReference type="GO" id="GO:0005737">
    <property type="term" value="C:cytoplasm"/>
    <property type="evidence" value="ECO:0007669"/>
    <property type="project" value="UniProtKB-SubCell"/>
</dbReference>
<reference evidence="16" key="1">
    <citation type="submission" date="2018-06" db="EMBL/GenBank/DDBJ databases">
        <title>Paenibacillus xerothermodurans sp. nov. an extremely dry heat resistant spore forming bacterium isolated from the soil of Cape Canaveral, Florida.</title>
        <authorList>
            <person name="Seuylemezian A."/>
            <person name="Kaur N."/>
            <person name="Patil P."/>
            <person name="Patil P."/>
            <person name="Mayilraj S."/>
            <person name="Vaishampayan P."/>
        </authorList>
    </citation>
    <scope>NUCLEOTIDE SEQUENCE [LARGE SCALE GENOMIC DNA]</scope>
    <source>
        <strain evidence="16">ATCC 27380</strain>
    </source>
</reference>
<feature type="domain" description="YrdC-like" evidence="15">
    <location>
        <begin position="15"/>
        <end position="210"/>
    </location>
</feature>
<organism evidence="16 17">
    <name type="scientific">Paenibacillus xerothermodurans</name>
    <dbReference type="NCBI Taxonomy" id="1977292"/>
    <lineage>
        <taxon>Bacteria</taxon>
        <taxon>Bacillati</taxon>
        <taxon>Bacillota</taxon>
        <taxon>Bacilli</taxon>
        <taxon>Bacillales</taxon>
        <taxon>Paenibacillaceae</taxon>
        <taxon>Paenibacillus</taxon>
    </lineage>
</organism>
<dbReference type="FunFam" id="3.90.870.10:FF:000009">
    <property type="entry name" value="Threonylcarbamoyl-AMP synthase, putative"/>
    <property type="match status" value="1"/>
</dbReference>
<comment type="caution">
    <text evidence="16">The sequence shown here is derived from an EMBL/GenBank/DDBJ whole genome shotgun (WGS) entry which is preliminary data.</text>
</comment>
<dbReference type="InterPro" id="IPR038385">
    <property type="entry name" value="Sua5/YwlC_C"/>
</dbReference>
<dbReference type="PIRSF" id="PIRSF004930">
    <property type="entry name" value="Tln_factor_SUA5"/>
    <property type="match status" value="1"/>
</dbReference>
<sequence>MTVYWNAAEPGGLPTTALDEAAEVLRAGGVVAFPTETVYGLGADARQTDAVQKIFTAKGRPSDNPLIVHVADRSHIEELATPPDETVLRLMDAFWPGPLTVVLPVRPGVLSPLVTAGLSTVGLRMPDHPVALQLLQAAGCPVAAPSANRSGRPSPTLAAHVLEDLAGRIDGVVDGGPTGVGLESTVVEYMPATDVSGRHGVLHILRPGGITAAQLRQVLPHVTVREAAAHQDPIQAPRAPGMKYTHYAPRGVMTIVQGDAPEQVLARMQRELDTAHARGARTGVFTYDEHIGALRADHVVACGSLGDLDTVAHGLYAALREFDEAGVDFIVAQACPDTGIGAAIMNRLRKAAGDRVVHV</sequence>
<evidence type="ECO:0000313" key="16">
    <source>
        <dbReference type="EMBL" id="PZE19413.1"/>
    </source>
</evidence>
<dbReference type="GO" id="GO:0000049">
    <property type="term" value="F:tRNA binding"/>
    <property type="evidence" value="ECO:0007669"/>
    <property type="project" value="TreeGrafter"/>
</dbReference>
<evidence type="ECO:0000256" key="13">
    <source>
        <dbReference type="PIRNR" id="PIRNR004930"/>
    </source>
</evidence>
<dbReference type="Pfam" id="PF03481">
    <property type="entry name" value="Sua5_C"/>
    <property type="match status" value="1"/>
</dbReference>
<evidence type="ECO:0000259" key="15">
    <source>
        <dbReference type="PROSITE" id="PS51163"/>
    </source>
</evidence>
<proteinExistence type="inferred from homology"/>
<comment type="subcellular location">
    <subcellularLocation>
        <location evidence="1 13">Cytoplasm</location>
    </subcellularLocation>
</comment>
<dbReference type="GO" id="GO:0006450">
    <property type="term" value="P:regulation of translational fidelity"/>
    <property type="evidence" value="ECO:0007669"/>
    <property type="project" value="TreeGrafter"/>
</dbReference>
<keyword evidence="8 13" id="KW-0548">Nucleotidyltransferase</keyword>
<evidence type="ECO:0000256" key="11">
    <source>
        <dbReference type="ARBA" id="ARBA00029774"/>
    </source>
</evidence>
<dbReference type="InterPro" id="IPR006070">
    <property type="entry name" value="Sua5-like_dom"/>
</dbReference>
<dbReference type="GO" id="GO:0003725">
    <property type="term" value="F:double-stranded RNA binding"/>
    <property type="evidence" value="ECO:0007669"/>
    <property type="project" value="UniProtKB-UniRule"/>
</dbReference>
<dbReference type="InterPro" id="IPR050156">
    <property type="entry name" value="TC-AMP_synthase_SUA5"/>
</dbReference>